<dbReference type="Gene3D" id="1.10.630.10">
    <property type="entry name" value="Cytochrome P450"/>
    <property type="match status" value="1"/>
</dbReference>
<dbReference type="AlphaFoldDB" id="X0Q803"/>
<dbReference type="EMBL" id="BAWF01000043">
    <property type="protein sequence ID" value="GAF47582.1"/>
    <property type="molecule type" value="Genomic_DNA"/>
</dbReference>
<dbReference type="SUPFAM" id="SSF48264">
    <property type="entry name" value="Cytochrome P450"/>
    <property type="match status" value="1"/>
</dbReference>
<reference evidence="8 9" key="1">
    <citation type="submission" date="2014-02" db="EMBL/GenBank/DDBJ databases">
        <title>Whole genome shotgun sequence of Rhodococcus wratislaviensis NBRC 100605.</title>
        <authorList>
            <person name="Hosoyama A."/>
            <person name="Tsuchikane K."/>
            <person name="Yoshida I."/>
            <person name="Ohji S."/>
            <person name="Ichikawa N."/>
            <person name="Yamazoe A."/>
            <person name="Fujita N."/>
        </authorList>
    </citation>
    <scope>NUCLEOTIDE SEQUENCE [LARGE SCALE GENOMIC DNA]</scope>
    <source>
        <strain evidence="8 9">NBRC 100605</strain>
    </source>
</reference>
<evidence type="ECO:0000313" key="9">
    <source>
        <dbReference type="Proteomes" id="UP000019491"/>
    </source>
</evidence>
<dbReference type="GO" id="GO:0020037">
    <property type="term" value="F:heme binding"/>
    <property type="evidence" value="ECO:0007669"/>
    <property type="project" value="InterPro"/>
</dbReference>
<dbReference type="GO" id="GO:0004497">
    <property type="term" value="F:monooxygenase activity"/>
    <property type="evidence" value="ECO:0007669"/>
    <property type="project" value="UniProtKB-KW"/>
</dbReference>
<gene>
    <name evidence="8" type="ORF">RW1_043_00170</name>
</gene>
<dbReference type="InterPro" id="IPR001128">
    <property type="entry name" value="Cyt_P450"/>
</dbReference>
<comment type="caution">
    <text evidence="8">The sequence shown here is derived from an EMBL/GenBank/DDBJ whole genome shotgun (WGS) entry which is preliminary data.</text>
</comment>
<dbReference type="PROSITE" id="PS00086">
    <property type="entry name" value="CYTOCHROME_P450"/>
    <property type="match status" value="1"/>
</dbReference>
<comment type="similarity">
    <text evidence="1 7">Belongs to the cytochrome P450 family.</text>
</comment>
<evidence type="ECO:0000256" key="3">
    <source>
        <dbReference type="ARBA" id="ARBA00022723"/>
    </source>
</evidence>
<organism evidence="8 9">
    <name type="scientific">Rhodococcus wratislaviensis NBRC 100605</name>
    <dbReference type="NCBI Taxonomy" id="1219028"/>
    <lineage>
        <taxon>Bacteria</taxon>
        <taxon>Bacillati</taxon>
        <taxon>Actinomycetota</taxon>
        <taxon>Actinomycetes</taxon>
        <taxon>Mycobacteriales</taxon>
        <taxon>Nocardiaceae</taxon>
        <taxon>Rhodococcus</taxon>
    </lineage>
</organism>
<evidence type="ECO:0000256" key="4">
    <source>
        <dbReference type="ARBA" id="ARBA00023002"/>
    </source>
</evidence>
<dbReference type="Pfam" id="PF00067">
    <property type="entry name" value="p450"/>
    <property type="match status" value="1"/>
</dbReference>
<evidence type="ECO:0000256" key="6">
    <source>
        <dbReference type="ARBA" id="ARBA00023033"/>
    </source>
</evidence>
<keyword evidence="5 7" id="KW-0408">Iron</keyword>
<evidence type="ECO:0000256" key="2">
    <source>
        <dbReference type="ARBA" id="ARBA00022617"/>
    </source>
</evidence>
<proteinExistence type="inferred from homology"/>
<keyword evidence="2 7" id="KW-0349">Heme</keyword>
<dbReference type="GO" id="GO:0016705">
    <property type="term" value="F:oxidoreductase activity, acting on paired donors, with incorporation or reduction of molecular oxygen"/>
    <property type="evidence" value="ECO:0007669"/>
    <property type="project" value="InterPro"/>
</dbReference>
<dbReference type="PANTHER" id="PTHR46696:SF6">
    <property type="entry name" value="P450, PUTATIVE (EUROFUNG)-RELATED"/>
    <property type="match status" value="1"/>
</dbReference>
<keyword evidence="3 7" id="KW-0479">Metal-binding</keyword>
<evidence type="ECO:0000256" key="1">
    <source>
        <dbReference type="ARBA" id="ARBA00010617"/>
    </source>
</evidence>
<evidence type="ECO:0000256" key="5">
    <source>
        <dbReference type="ARBA" id="ARBA00023004"/>
    </source>
</evidence>
<dbReference type="InterPro" id="IPR017972">
    <property type="entry name" value="Cyt_P450_CS"/>
</dbReference>
<dbReference type="GO" id="GO:0005506">
    <property type="term" value="F:iron ion binding"/>
    <property type="evidence" value="ECO:0007669"/>
    <property type="project" value="InterPro"/>
</dbReference>
<evidence type="ECO:0000313" key="8">
    <source>
        <dbReference type="EMBL" id="GAF47582.1"/>
    </source>
</evidence>
<evidence type="ECO:0000256" key="7">
    <source>
        <dbReference type="RuleBase" id="RU000461"/>
    </source>
</evidence>
<dbReference type="Proteomes" id="UP000019491">
    <property type="component" value="Unassembled WGS sequence"/>
</dbReference>
<dbReference type="InterPro" id="IPR002397">
    <property type="entry name" value="Cyt_P450_B"/>
</dbReference>
<keyword evidence="9" id="KW-1185">Reference proteome</keyword>
<dbReference type="PRINTS" id="PR00359">
    <property type="entry name" value="BP450"/>
</dbReference>
<name>X0Q803_RHOWR</name>
<protein>
    <submittedName>
        <fullName evidence="8">Putative cytochrome P450</fullName>
    </submittedName>
</protein>
<dbReference type="PANTHER" id="PTHR46696">
    <property type="entry name" value="P450, PUTATIVE (EUROFUNG)-RELATED"/>
    <property type="match status" value="1"/>
</dbReference>
<accession>X0Q803</accession>
<dbReference type="InterPro" id="IPR036396">
    <property type="entry name" value="Cyt_P450_sf"/>
</dbReference>
<keyword evidence="4 7" id="KW-0560">Oxidoreductase</keyword>
<keyword evidence="6 7" id="KW-0503">Monooxygenase</keyword>
<sequence>MTSVHSVTTMPVEQLAPNFDLFDPQHSERLWEVLDFARTTCPVIKTDADGGYHIVTRYDDVRAVLTDAETFSSAEAGLRGVPVPMPPLTEDPPNHIEYRKALNHYLTRSFLSRYEESIRRYARELLDDLVPRGRFEFMTDFAVPFTSGNLAKVILADDNEARLQSAIQLAADISSYGRNEAFFELAELAEELLEERMASGGDRDDILSAIIRATVHGRPLTMQERVGATMILFTGGLDTTKAALGSIVKHIADDPSLEARVRDPEWVKRDLDEFLRLDSPIAFMARTVTKDTELNGCPLRPGDRVAVHYASANRDASQFAHPAELDFDRQRNPHAAFGIGPHRCIGLHFARLQIEIGFQELFNRITNVRIPEGERVHTATGVVQAHEYLPIEFDFASTTQGPPDN</sequence>